<keyword evidence="6" id="KW-1185">Reference proteome</keyword>
<comment type="similarity">
    <text evidence="1">Belongs to the universal stress protein A family.</text>
</comment>
<feature type="domain" description="UspA" evidence="2">
    <location>
        <begin position="2"/>
        <end position="135"/>
    </location>
</feature>
<dbReference type="KEGG" id="hje:HacjB3_07955"/>
<proteinExistence type="inferred from homology"/>
<dbReference type="Pfam" id="PF00582">
    <property type="entry name" value="Usp"/>
    <property type="match status" value="1"/>
</dbReference>
<evidence type="ECO:0000313" key="4">
    <source>
        <dbReference type="EMBL" id="ELY35008.1"/>
    </source>
</evidence>
<organism evidence="3 5">
    <name type="scientific">Halalkalicoccus jeotgali (strain DSM 18796 / CECT 7217 / JCM 14584 / KCTC 4019 / B3)</name>
    <dbReference type="NCBI Taxonomy" id="795797"/>
    <lineage>
        <taxon>Archaea</taxon>
        <taxon>Methanobacteriati</taxon>
        <taxon>Methanobacteriota</taxon>
        <taxon>Stenosarchaea group</taxon>
        <taxon>Halobacteria</taxon>
        <taxon>Halobacteriales</taxon>
        <taxon>Halococcaceae</taxon>
        <taxon>Halalkalicoccus</taxon>
    </lineage>
</organism>
<reference evidence="4 6" key="2">
    <citation type="journal article" date="2014" name="PLoS Genet.">
        <title>Phylogenetically driven sequencing of extremely halophilic archaea reveals strategies for static and dynamic osmo-response.</title>
        <authorList>
            <person name="Becker E.A."/>
            <person name="Seitzer P.M."/>
            <person name="Tritt A."/>
            <person name="Larsen D."/>
            <person name="Krusor M."/>
            <person name="Yao A.I."/>
            <person name="Wu D."/>
            <person name="Madern D."/>
            <person name="Eisen J.A."/>
            <person name="Darling A.E."/>
            <person name="Facciotti M.T."/>
        </authorList>
    </citation>
    <scope>NUCLEOTIDE SEQUENCE [LARGE SCALE GENOMIC DNA]</scope>
    <source>
        <strain evidence="4">B3</strain>
        <strain evidence="6">DSM 18796 / CECT 7217 / JCM 14584 / KCTC 4019 / B3</strain>
    </source>
</reference>
<dbReference type="InterPro" id="IPR014729">
    <property type="entry name" value="Rossmann-like_a/b/a_fold"/>
</dbReference>
<dbReference type="CDD" id="cd00293">
    <property type="entry name" value="USP-like"/>
    <property type="match status" value="1"/>
</dbReference>
<evidence type="ECO:0000259" key="2">
    <source>
        <dbReference type="Pfam" id="PF00582"/>
    </source>
</evidence>
<dbReference type="InterPro" id="IPR006016">
    <property type="entry name" value="UspA"/>
</dbReference>
<sequence>MNILVPIDDSDQSRAAIKYADVTFPDAEITAIHVIPVEGYWAAFADDPEVMPGYEQARDHAEELFEEARGRIDSGIDTRITTGNPAREIVDFAGKGGFDAVVIGSHGRTGATRVLLGSVAEAVARRSPVPVTIVR</sequence>
<evidence type="ECO:0000313" key="5">
    <source>
        <dbReference type="Proteomes" id="UP000000390"/>
    </source>
</evidence>
<dbReference type="Gene3D" id="3.40.50.620">
    <property type="entry name" value="HUPs"/>
    <property type="match status" value="1"/>
</dbReference>
<dbReference type="PANTHER" id="PTHR46268:SF24">
    <property type="entry name" value="UNIVERSAL STRESS PROTEIN"/>
    <property type="match status" value="1"/>
</dbReference>
<name>D8J2L9_HALJB</name>
<accession>D8J2L9</accession>
<dbReference type="RefSeq" id="WP_008417658.1">
    <property type="nucleotide sequence ID" value="NC_014297.1"/>
</dbReference>
<protein>
    <submittedName>
        <fullName evidence="3">UspA domain protein</fullName>
    </submittedName>
    <submittedName>
        <fullName evidence="4">UspA domain-containing protein</fullName>
    </submittedName>
</protein>
<dbReference type="PRINTS" id="PR01438">
    <property type="entry name" value="UNVRSLSTRESS"/>
</dbReference>
<dbReference type="SUPFAM" id="SSF52402">
    <property type="entry name" value="Adenine nucleotide alpha hydrolases-like"/>
    <property type="match status" value="1"/>
</dbReference>
<dbReference type="EMBL" id="AOHV01000038">
    <property type="protein sequence ID" value="ELY35008.1"/>
    <property type="molecule type" value="Genomic_DNA"/>
</dbReference>
<dbReference type="GeneID" id="9419393"/>
<dbReference type="AlphaFoldDB" id="D8J2L9"/>
<dbReference type="OrthoDB" id="262370at2157"/>
<dbReference type="HOGENOM" id="CLU_049301_11_4_2"/>
<evidence type="ECO:0000256" key="1">
    <source>
        <dbReference type="ARBA" id="ARBA00008791"/>
    </source>
</evidence>
<dbReference type="PANTHER" id="PTHR46268">
    <property type="entry name" value="STRESS RESPONSE PROTEIN NHAX"/>
    <property type="match status" value="1"/>
</dbReference>
<reference evidence="3 5" key="1">
    <citation type="journal article" date="2010" name="J. Bacteriol.">
        <title>Complete genome sequence of Halalkalicoccus jeotgali B3(T), an extremely halophilic archaeon.</title>
        <authorList>
            <person name="Roh S.W."/>
            <person name="Nam Y.D."/>
            <person name="Nam S.H."/>
            <person name="Choi S.H."/>
            <person name="Park H.S."/>
            <person name="Bae J.W."/>
        </authorList>
    </citation>
    <scope>NUCLEOTIDE SEQUENCE [LARGE SCALE GENOMIC DNA]</scope>
    <source>
        <strain evidence="3">B3</strain>
        <strain evidence="5">DSM 18796 / CECT 7217 / JCM 14584 / KCTC 4019 / B3</strain>
    </source>
</reference>
<dbReference type="InterPro" id="IPR006015">
    <property type="entry name" value="Universal_stress_UspA"/>
</dbReference>
<dbReference type="Proteomes" id="UP000000390">
    <property type="component" value="Chromosome"/>
</dbReference>
<dbReference type="STRING" id="795797.HacjB3_07955"/>
<dbReference type="eggNOG" id="arCOG02053">
    <property type="taxonomic scope" value="Archaea"/>
</dbReference>
<dbReference type="Proteomes" id="UP000011645">
    <property type="component" value="Unassembled WGS sequence"/>
</dbReference>
<dbReference type="PATRIC" id="fig|795797.18.peg.1582"/>
<evidence type="ECO:0000313" key="3">
    <source>
        <dbReference type="EMBL" id="ADJ14976.1"/>
    </source>
</evidence>
<gene>
    <name evidence="3" type="ordered locus">HacjB3_07955</name>
    <name evidence="4" type="ORF">C497_14767</name>
</gene>
<evidence type="ECO:0000313" key="6">
    <source>
        <dbReference type="Proteomes" id="UP000011645"/>
    </source>
</evidence>
<dbReference type="EMBL" id="CP002062">
    <property type="protein sequence ID" value="ADJ14976.1"/>
    <property type="molecule type" value="Genomic_DNA"/>
</dbReference>